<dbReference type="AlphaFoldDB" id="A0A418HPK8"/>
<comment type="caution">
    <text evidence="1">The sequence shown here is derived from an EMBL/GenBank/DDBJ whole genome shotgun (WGS) entry which is preliminary data.</text>
</comment>
<reference evidence="1 2" key="1">
    <citation type="journal article" date="2016" name="Front. Microbiol.">
        <title>Comprehensive Phylogenetic Analysis of Bovine Non-aureus Staphylococci Species Based on Whole-Genome Sequencing.</title>
        <authorList>
            <person name="Naushad S."/>
            <person name="Barkema H.W."/>
            <person name="Luby C."/>
            <person name="Condas L.A."/>
            <person name="Nobrega D.B."/>
            <person name="Carson D.A."/>
            <person name="De Buck J."/>
        </authorList>
    </citation>
    <scope>NUCLEOTIDE SEQUENCE [LARGE SCALE GENOMIC DNA]</scope>
    <source>
        <strain evidence="1 2">SNUC 1388</strain>
    </source>
</reference>
<protein>
    <submittedName>
        <fullName evidence="1">Uncharacterized protein</fullName>
    </submittedName>
</protein>
<evidence type="ECO:0000313" key="1">
    <source>
        <dbReference type="EMBL" id="RIL43617.1"/>
    </source>
</evidence>
<gene>
    <name evidence="1" type="ORF">BUZ01_03080</name>
</gene>
<dbReference type="RefSeq" id="WP_107528058.1">
    <property type="nucleotide sequence ID" value="NZ_JAIBNU010000006.1"/>
</dbReference>
<name>A0A418HPK8_STAGA</name>
<dbReference type="EMBL" id="QXRZ01000002">
    <property type="protein sequence ID" value="RIL43617.1"/>
    <property type="molecule type" value="Genomic_DNA"/>
</dbReference>
<sequence>MDRNSDNYLRKITDNKNEKITKIYPRVLAPFLGSKVLGKNGNTININNKAITTEQDENKYRIILLTSNQNSYEHEKIEK</sequence>
<proteinExistence type="predicted"/>
<accession>A0A418HPK8</accession>
<dbReference type="Proteomes" id="UP000283576">
    <property type="component" value="Unassembled WGS sequence"/>
</dbReference>
<evidence type="ECO:0000313" key="2">
    <source>
        <dbReference type="Proteomes" id="UP000283576"/>
    </source>
</evidence>
<organism evidence="1 2">
    <name type="scientific">Staphylococcus gallinarum</name>
    <dbReference type="NCBI Taxonomy" id="1293"/>
    <lineage>
        <taxon>Bacteria</taxon>
        <taxon>Bacillati</taxon>
        <taxon>Bacillota</taxon>
        <taxon>Bacilli</taxon>
        <taxon>Bacillales</taxon>
        <taxon>Staphylococcaceae</taxon>
        <taxon>Staphylococcus</taxon>
    </lineage>
</organism>